<reference evidence="2 3" key="1">
    <citation type="submission" date="2016-11" db="EMBL/GenBank/DDBJ databases">
        <authorList>
            <person name="Jaros S."/>
            <person name="Januszkiewicz K."/>
            <person name="Wedrychowicz H."/>
        </authorList>
    </citation>
    <scope>NUCLEOTIDE SEQUENCE [LARGE SCALE GENOMIC DNA]</scope>
    <source>
        <strain evidence="2 3">DSM 10068</strain>
    </source>
</reference>
<feature type="transmembrane region" description="Helical" evidence="1">
    <location>
        <begin position="207"/>
        <end position="226"/>
    </location>
</feature>
<keyword evidence="1" id="KW-0472">Membrane</keyword>
<sequence>MERIRARYAESYLALFCVVFALIFIRYCCDGFRYFYQLDDYIQFHNLTVGGLDSLSDLLRAGMLADRPVAGILDVYFWSLFFDNMLLGVLLMSALYAASALMLRWVWARHFGVGNVFLVVYALLPLGLEGVYWMSAATRIVVGLFFAAAALLWFEKWCAGGKKYTLVLYMLLQLVACGFYEQILIFSVASVLIVAFLHRHAPGHRPLWGLFSFVSAGVYALLMGLLPASEVYAARISLVPPTSVYYWKTYLPGVLRQVADAFAAGGFYTTVKGFYRGAQILAGGRNIFYIIDIAVLAALLFFSTRHGEGPLKAPGKGLIAGLLLAAAPLAIFFFISNSWLSLRGTVASYCGIALMADIACRLIFSRLKSAGTAVAGVAAALAVIFSVAAVSEVHDYKATTQKDQEVAAVLTGTLKKDGNLHRDLNVGILHLEPSYLDDQNYYYHEHIHGVTESDWALHGALEWLAGPNIPDVAPLPENPMYFPWNCASRRLSNFDVLYLYDGDETMTQVLAVPAAAETYALYEPDGTYLGYTWEEGGYGYLELGEPLP</sequence>
<evidence type="ECO:0008006" key="4">
    <source>
        <dbReference type="Google" id="ProtNLM"/>
    </source>
</evidence>
<feature type="transmembrane region" description="Helical" evidence="1">
    <location>
        <begin position="370"/>
        <end position="390"/>
    </location>
</feature>
<proteinExistence type="predicted"/>
<name>A0A1M5Z9V3_9FIRM</name>
<feature type="transmembrane region" description="Helical" evidence="1">
    <location>
        <begin position="166"/>
        <end position="195"/>
    </location>
</feature>
<dbReference type="EMBL" id="FQXV01000015">
    <property type="protein sequence ID" value="SHI20908.1"/>
    <property type="molecule type" value="Genomic_DNA"/>
</dbReference>
<feature type="transmembrane region" description="Helical" evidence="1">
    <location>
        <begin position="286"/>
        <end position="305"/>
    </location>
</feature>
<dbReference type="RefSeq" id="WP_073081794.1">
    <property type="nucleotide sequence ID" value="NZ_FQXV01000015.1"/>
</dbReference>
<feature type="transmembrane region" description="Helical" evidence="1">
    <location>
        <begin position="346"/>
        <end position="364"/>
    </location>
</feature>
<evidence type="ECO:0000313" key="3">
    <source>
        <dbReference type="Proteomes" id="UP000183995"/>
    </source>
</evidence>
<accession>A0A1M5Z9V3</accession>
<keyword evidence="1" id="KW-0812">Transmembrane</keyword>
<feature type="transmembrane region" description="Helical" evidence="1">
    <location>
        <begin position="105"/>
        <end position="124"/>
    </location>
</feature>
<protein>
    <recommendedName>
        <fullName evidence="4">Glucosyl transferase GtrII</fullName>
    </recommendedName>
</protein>
<feature type="transmembrane region" description="Helical" evidence="1">
    <location>
        <begin position="75"/>
        <end position="98"/>
    </location>
</feature>
<keyword evidence="3" id="KW-1185">Reference proteome</keyword>
<dbReference type="AlphaFoldDB" id="A0A1M5Z9V3"/>
<keyword evidence="1" id="KW-1133">Transmembrane helix</keyword>
<dbReference type="Proteomes" id="UP000183995">
    <property type="component" value="Unassembled WGS sequence"/>
</dbReference>
<evidence type="ECO:0000256" key="1">
    <source>
        <dbReference type="SAM" id="Phobius"/>
    </source>
</evidence>
<feature type="transmembrane region" description="Helical" evidence="1">
    <location>
        <begin position="130"/>
        <end position="154"/>
    </location>
</feature>
<evidence type="ECO:0000313" key="2">
    <source>
        <dbReference type="EMBL" id="SHI20908.1"/>
    </source>
</evidence>
<feature type="transmembrane region" description="Helical" evidence="1">
    <location>
        <begin position="12"/>
        <end position="36"/>
    </location>
</feature>
<organism evidence="2 3">
    <name type="scientific">Sporobacter termitidis DSM 10068</name>
    <dbReference type="NCBI Taxonomy" id="1123282"/>
    <lineage>
        <taxon>Bacteria</taxon>
        <taxon>Bacillati</taxon>
        <taxon>Bacillota</taxon>
        <taxon>Clostridia</taxon>
        <taxon>Eubacteriales</taxon>
        <taxon>Oscillospiraceae</taxon>
        <taxon>Sporobacter</taxon>
    </lineage>
</organism>
<dbReference type="STRING" id="1123282.SAMN02745823_03421"/>
<dbReference type="OrthoDB" id="2676633at2"/>
<feature type="transmembrane region" description="Helical" evidence="1">
    <location>
        <begin position="317"/>
        <end position="334"/>
    </location>
</feature>
<gene>
    <name evidence="2" type="ORF">SAMN02745823_03421</name>
</gene>